<dbReference type="EMBL" id="JBEFKJ010000025">
    <property type="protein sequence ID" value="KAL2039535.1"/>
    <property type="molecule type" value="Genomic_DNA"/>
</dbReference>
<sequence length="139" mass="15184">MRAPSSFLVYFQRGPFSHSADYTSGVVGTTSQCNALASLMSVRLSSQRDVGESLSSPRTLAREFKGSLQPIDASLKLHNLCLGWASQARNLLHLSSQNGETFIELWTADDSFRKPLSKGVNTIARIAVPLIKACWGQRA</sequence>
<evidence type="ECO:0000313" key="1">
    <source>
        <dbReference type="EMBL" id="KAL2039535.1"/>
    </source>
</evidence>
<keyword evidence="2" id="KW-1185">Reference proteome</keyword>
<gene>
    <name evidence="1" type="ORF">N7G274_007807</name>
</gene>
<proteinExistence type="predicted"/>
<comment type="caution">
    <text evidence="1">The sequence shown here is derived from an EMBL/GenBank/DDBJ whole genome shotgun (WGS) entry which is preliminary data.</text>
</comment>
<reference evidence="1 2" key="1">
    <citation type="submission" date="2024-09" db="EMBL/GenBank/DDBJ databases">
        <title>Rethinking Asexuality: The Enigmatic Case of Functional Sexual Genes in Lepraria (Stereocaulaceae).</title>
        <authorList>
            <person name="Doellman M."/>
            <person name="Sun Y."/>
            <person name="Barcenas-Pena A."/>
            <person name="Lumbsch H.T."/>
            <person name="Grewe F."/>
        </authorList>
    </citation>
    <scope>NUCLEOTIDE SEQUENCE [LARGE SCALE GENOMIC DNA]</scope>
    <source>
        <strain evidence="1 2">Mercado 3170</strain>
    </source>
</reference>
<name>A0ABR4A272_9LECA</name>
<evidence type="ECO:0000313" key="2">
    <source>
        <dbReference type="Proteomes" id="UP001590950"/>
    </source>
</evidence>
<organism evidence="1 2">
    <name type="scientific">Stereocaulon virgatum</name>
    <dbReference type="NCBI Taxonomy" id="373712"/>
    <lineage>
        <taxon>Eukaryota</taxon>
        <taxon>Fungi</taxon>
        <taxon>Dikarya</taxon>
        <taxon>Ascomycota</taxon>
        <taxon>Pezizomycotina</taxon>
        <taxon>Lecanoromycetes</taxon>
        <taxon>OSLEUM clade</taxon>
        <taxon>Lecanoromycetidae</taxon>
        <taxon>Lecanorales</taxon>
        <taxon>Lecanorineae</taxon>
        <taxon>Stereocaulaceae</taxon>
        <taxon>Stereocaulon</taxon>
    </lineage>
</organism>
<protein>
    <submittedName>
        <fullName evidence="1">Uncharacterized protein</fullName>
    </submittedName>
</protein>
<dbReference type="Proteomes" id="UP001590950">
    <property type="component" value="Unassembled WGS sequence"/>
</dbReference>
<accession>A0ABR4A272</accession>